<dbReference type="BioCyc" id="AMAC1300253:G12YX-2348-MONOMER"/>
<accession>S5AIN8</accession>
<sequence>MNMNKKELEAFAKEAAKGIKTLVVSYRASGRVAVTPVRCYLPHRLPRLYRGEVPKITHHQQIYLLPWDNTKVTKN</sequence>
<dbReference type="HOGENOM" id="CLU_2662967_0_0_6"/>
<organism evidence="1 2">
    <name type="scientific">Alteromonas mediterranea 615</name>
    <dbReference type="NCBI Taxonomy" id="1300253"/>
    <lineage>
        <taxon>Bacteria</taxon>
        <taxon>Pseudomonadati</taxon>
        <taxon>Pseudomonadota</taxon>
        <taxon>Gammaproteobacteria</taxon>
        <taxon>Alteromonadales</taxon>
        <taxon>Alteromonadaceae</taxon>
        <taxon>Alteromonas/Salinimonas group</taxon>
        <taxon>Alteromonas</taxon>
    </lineage>
</organism>
<name>S5AIN8_9ALTE</name>
<dbReference type="AlphaFoldDB" id="S5AIN8"/>
<dbReference type="KEGG" id="amh:I633_14590"/>
<proteinExistence type="predicted"/>
<reference evidence="1 2" key="1">
    <citation type="journal article" date="2013" name="Genome Biol. Evol.">
        <title>Genomic Diversity of "Deep Ecotype" Alteromonas macleodii Isolates: Evidence for Pan-Mediterranean Clonal Frames.</title>
        <authorList>
            <person name="Lopez-Perez M."/>
            <person name="Gonzaga A."/>
            <person name="Rodriguez-Valera F."/>
        </authorList>
    </citation>
    <scope>NUCLEOTIDE SEQUENCE [LARGE SCALE GENOMIC DNA]</scope>
    <source>
        <strain evidence="2">'English Channel 615'</strain>
    </source>
</reference>
<dbReference type="EMBL" id="CP004846">
    <property type="protein sequence ID" value="AGP78716.1"/>
    <property type="molecule type" value="Genomic_DNA"/>
</dbReference>
<dbReference type="Proteomes" id="UP000014909">
    <property type="component" value="Chromosome"/>
</dbReference>
<evidence type="ECO:0000313" key="2">
    <source>
        <dbReference type="Proteomes" id="UP000014909"/>
    </source>
</evidence>
<protein>
    <submittedName>
        <fullName evidence="1">Uncharacterized protein</fullName>
    </submittedName>
</protein>
<gene>
    <name evidence="1" type="ORF">I633_14590</name>
</gene>
<evidence type="ECO:0000313" key="1">
    <source>
        <dbReference type="EMBL" id="AGP78716.1"/>
    </source>
</evidence>